<accession>A0ABY5T0D2</accession>
<sequence length="453" mass="48475">MMEAAATVDIAVAGETRTAFGSGSWRLPATTFHVIERLKGSSPDRFTLFVGASGVDDPQLRAMHWVDEKGRITPFPYPVEAEYVFAATRTLTSCHPGFLAVREGEAYLIFRDADGRLLSRFPLYDDLTAAAFPLVRAGLGTREGWAVSMMPFEPTEGGWTVYPTPADRVWVRFPRPLRPSEAASWLEANDLSPFAVRITTGALLDETRVPLEAASRDLLDRAIADARANLAQNPFKALAQTMRAALDLETLERDFLSRRHAWLVAEAGARFAHGAGEPRIAVMAATGSAAAIARLRADPGEADVAAGPLQNGTLYAGISGSTDPQADAYGRETAASLLTRLAAVAEGWPVPVSVDRPPEPESDPFAYGDCIRFGREEAAKLADLPERGRLGELTVFGSPDAATCVARGSTLGCNLAPSSSVRVSWAGWEGGFRIGPRGARLTFDGESLQCPGG</sequence>
<dbReference type="EMBL" id="CP092471">
    <property type="protein sequence ID" value="UVI39959.1"/>
    <property type="molecule type" value="Genomic_DNA"/>
</dbReference>
<dbReference type="RefSeq" id="WP_265559801.1">
    <property type="nucleotide sequence ID" value="NZ_CP092471.1"/>
</dbReference>
<dbReference type="Proteomes" id="UP001065265">
    <property type="component" value="Chromosome"/>
</dbReference>
<organism evidence="1 2">
    <name type="scientific">Qipengyuania spongiae</name>
    <dbReference type="NCBI Taxonomy" id="2909673"/>
    <lineage>
        <taxon>Bacteria</taxon>
        <taxon>Pseudomonadati</taxon>
        <taxon>Pseudomonadota</taxon>
        <taxon>Alphaproteobacteria</taxon>
        <taxon>Sphingomonadales</taxon>
        <taxon>Erythrobacteraceae</taxon>
        <taxon>Qipengyuania</taxon>
    </lineage>
</organism>
<proteinExistence type="predicted"/>
<evidence type="ECO:0000313" key="1">
    <source>
        <dbReference type="EMBL" id="UVI39959.1"/>
    </source>
</evidence>
<reference evidence="1" key="1">
    <citation type="submission" date="2022-02" db="EMBL/GenBank/DDBJ databases">
        <title>Qipengyuania spongiae sp. nov., isolated from marine sponge.</title>
        <authorList>
            <person name="Li Z."/>
            <person name="Zhang M."/>
        </authorList>
    </citation>
    <scope>NUCLEOTIDE SEQUENCE</scope>
    <source>
        <strain evidence="1">PHS-Z21</strain>
    </source>
</reference>
<protein>
    <submittedName>
        <fullName evidence="1">Uncharacterized protein</fullName>
    </submittedName>
</protein>
<evidence type="ECO:0000313" key="2">
    <source>
        <dbReference type="Proteomes" id="UP001065265"/>
    </source>
</evidence>
<name>A0ABY5T0D2_9SPHN</name>
<keyword evidence="2" id="KW-1185">Reference proteome</keyword>
<gene>
    <name evidence="1" type="ORF">L1F33_03080</name>
</gene>